<dbReference type="PANTHER" id="PTHR40661">
    <property type="match status" value="1"/>
</dbReference>
<dbReference type="PANTHER" id="PTHR40661:SF1">
    <property type="entry name" value="HTH CRO_C1-TYPE DOMAIN-CONTAINING PROTEIN"/>
    <property type="match status" value="1"/>
</dbReference>
<dbReference type="InterPro" id="IPR015927">
    <property type="entry name" value="Peptidase_S24_S26A/B/C"/>
</dbReference>
<dbReference type="AlphaFoldDB" id="A0A176TB70"/>
<gene>
    <name evidence="5" type="ORF">LPB303_09730</name>
</gene>
<dbReference type="SUPFAM" id="SSF51306">
    <property type="entry name" value="LexA/Signal peptidase"/>
    <property type="match status" value="1"/>
</dbReference>
<dbReference type="Pfam" id="PF01381">
    <property type="entry name" value="HTH_3"/>
    <property type="match status" value="1"/>
</dbReference>
<evidence type="ECO:0000313" key="6">
    <source>
        <dbReference type="Proteomes" id="UP000076923"/>
    </source>
</evidence>
<sequence>MSSLSKNIKHLRRLKGLTQEFLAEELSVTRSRISSYEESRSSPSIEFLIDFSDYFKLPIDIIVRNDLTKAKDVSFIEVGNKRVLFPISVDTENENLIEVVSAKTSAGYLLGYDDPEYIEQLQKIKLPFLPTGKHRAFPIKGDSMLPMKDGSYVVAEFVENITDVKNGTSYIIVTKNDGMTYKRVYDQIEEKGSLLLKPDNREYQSYEVPLEEVLELWKFTCSINTQEYEEHELKLSSIMQMFNGLGVELEALKKSLV</sequence>
<keyword evidence="6" id="KW-1185">Reference proteome</keyword>
<dbReference type="EMBL" id="LVWE01000033">
    <property type="protein sequence ID" value="OAD44931.1"/>
    <property type="molecule type" value="Genomic_DNA"/>
</dbReference>
<keyword evidence="3" id="KW-0804">Transcription</keyword>
<dbReference type="OrthoDB" id="3831186at2"/>
<dbReference type="SMART" id="SM00530">
    <property type="entry name" value="HTH_XRE"/>
    <property type="match status" value="1"/>
</dbReference>
<dbReference type="Pfam" id="PF00717">
    <property type="entry name" value="Peptidase_S24"/>
    <property type="match status" value="1"/>
</dbReference>
<dbReference type="InterPro" id="IPR001387">
    <property type="entry name" value="Cro/C1-type_HTH"/>
</dbReference>
<protein>
    <submittedName>
        <fullName evidence="5">XRE family transcriptional regulator</fullName>
    </submittedName>
</protein>
<accession>A0A176TB70</accession>
<dbReference type="STRING" id="1333662.LPB303_09730"/>
<evidence type="ECO:0000256" key="2">
    <source>
        <dbReference type="ARBA" id="ARBA00023125"/>
    </source>
</evidence>
<reference evidence="5 6" key="1">
    <citation type="submission" date="2016-02" db="EMBL/GenBank/DDBJ databases">
        <title>Draft genome sequence of Polaribacter atrinae KACC17473.</title>
        <authorList>
            <person name="Shin S.-K."/>
            <person name="Yi H."/>
        </authorList>
    </citation>
    <scope>NUCLEOTIDE SEQUENCE [LARGE SCALE GENOMIC DNA]</scope>
    <source>
        <strain evidence="5 6">KACC 17473</strain>
    </source>
</reference>
<dbReference type="Gene3D" id="2.10.109.10">
    <property type="entry name" value="Umud Fragment, subunit A"/>
    <property type="match status" value="1"/>
</dbReference>
<dbReference type="InterPro" id="IPR039418">
    <property type="entry name" value="LexA-like"/>
</dbReference>
<dbReference type="Proteomes" id="UP000076923">
    <property type="component" value="Unassembled WGS sequence"/>
</dbReference>
<evidence type="ECO:0000256" key="3">
    <source>
        <dbReference type="ARBA" id="ARBA00023163"/>
    </source>
</evidence>
<name>A0A176TB70_9FLAO</name>
<keyword evidence="1" id="KW-0805">Transcription regulation</keyword>
<dbReference type="RefSeq" id="WP_068449839.1">
    <property type="nucleotide sequence ID" value="NZ_CANKUV010000017.1"/>
</dbReference>
<organism evidence="5 6">
    <name type="scientific">Polaribacter atrinae</name>
    <dbReference type="NCBI Taxonomy" id="1333662"/>
    <lineage>
        <taxon>Bacteria</taxon>
        <taxon>Pseudomonadati</taxon>
        <taxon>Bacteroidota</taxon>
        <taxon>Flavobacteriia</taxon>
        <taxon>Flavobacteriales</taxon>
        <taxon>Flavobacteriaceae</taxon>
    </lineage>
</organism>
<dbReference type="InterPro" id="IPR010982">
    <property type="entry name" value="Lambda_DNA-bd_dom_sf"/>
</dbReference>
<keyword evidence="2" id="KW-0238">DNA-binding</keyword>
<dbReference type="SUPFAM" id="SSF47413">
    <property type="entry name" value="lambda repressor-like DNA-binding domains"/>
    <property type="match status" value="1"/>
</dbReference>
<evidence type="ECO:0000259" key="4">
    <source>
        <dbReference type="PROSITE" id="PS50943"/>
    </source>
</evidence>
<evidence type="ECO:0000256" key="1">
    <source>
        <dbReference type="ARBA" id="ARBA00023015"/>
    </source>
</evidence>
<dbReference type="PROSITE" id="PS50943">
    <property type="entry name" value="HTH_CROC1"/>
    <property type="match status" value="1"/>
</dbReference>
<comment type="caution">
    <text evidence="5">The sequence shown here is derived from an EMBL/GenBank/DDBJ whole genome shotgun (WGS) entry which is preliminary data.</text>
</comment>
<proteinExistence type="predicted"/>
<feature type="domain" description="HTH cro/C1-type" evidence="4">
    <location>
        <begin position="8"/>
        <end position="62"/>
    </location>
</feature>
<dbReference type="CDD" id="cd00093">
    <property type="entry name" value="HTH_XRE"/>
    <property type="match status" value="1"/>
</dbReference>
<dbReference type="InterPro" id="IPR036286">
    <property type="entry name" value="LexA/Signal_pep-like_sf"/>
</dbReference>
<evidence type="ECO:0000313" key="5">
    <source>
        <dbReference type="EMBL" id="OAD44931.1"/>
    </source>
</evidence>
<dbReference type="CDD" id="cd06529">
    <property type="entry name" value="S24_LexA-like"/>
    <property type="match status" value="1"/>
</dbReference>
<dbReference type="GO" id="GO:0003677">
    <property type="term" value="F:DNA binding"/>
    <property type="evidence" value="ECO:0007669"/>
    <property type="project" value="UniProtKB-KW"/>
</dbReference>
<dbReference type="Gene3D" id="1.10.260.40">
    <property type="entry name" value="lambda repressor-like DNA-binding domains"/>
    <property type="match status" value="1"/>
</dbReference>